<keyword evidence="4 6" id="KW-0472">Membrane</keyword>
<evidence type="ECO:0000313" key="8">
    <source>
        <dbReference type="EMBL" id="NJQ08763.1"/>
    </source>
</evidence>
<evidence type="ECO:0000256" key="3">
    <source>
        <dbReference type="ARBA" id="ARBA00022989"/>
    </source>
</evidence>
<dbReference type="Proteomes" id="UP000578686">
    <property type="component" value="Unassembled WGS sequence"/>
</dbReference>
<evidence type="ECO:0000256" key="2">
    <source>
        <dbReference type="ARBA" id="ARBA00022692"/>
    </source>
</evidence>
<feature type="domain" description="RDD" evidence="7">
    <location>
        <begin position="17"/>
        <end position="144"/>
    </location>
</feature>
<gene>
    <name evidence="8" type="ORF">HCN56_25145</name>
</gene>
<accession>A0A7X6D5X0</accession>
<feature type="non-terminal residue" evidence="8">
    <location>
        <position position="298"/>
    </location>
</feature>
<evidence type="ECO:0000256" key="6">
    <source>
        <dbReference type="SAM" id="Phobius"/>
    </source>
</evidence>
<comment type="subcellular location">
    <subcellularLocation>
        <location evidence="1">Membrane</location>
        <topology evidence="1">Multi-pass membrane protein</topology>
    </subcellularLocation>
</comment>
<name>A0A7X6D5X0_9ACTN</name>
<dbReference type="RefSeq" id="WP_167974895.1">
    <property type="nucleotide sequence ID" value="NZ_JAAVJD010000414.1"/>
</dbReference>
<dbReference type="InterPro" id="IPR010432">
    <property type="entry name" value="RDD"/>
</dbReference>
<evidence type="ECO:0000256" key="4">
    <source>
        <dbReference type="ARBA" id="ARBA00023136"/>
    </source>
</evidence>
<dbReference type="AlphaFoldDB" id="A0A7X6D5X0"/>
<keyword evidence="9" id="KW-1185">Reference proteome</keyword>
<keyword evidence="2 6" id="KW-0812">Transmembrane</keyword>
<dbReference type="PANTHER" id="PTHR38480">
    <property type="entry name" value="SLR0254 PROTEIN"/>
    <property type="match status" value="1"/>
</dbReference>
<comment type="caution">
    <text evidence="8">The sequence shown here is derived from an EMBL/GenBank/DDBJ whole genome shotgun (WGS) entry which is preliminary data.</text>
</comment>
<evidence type="ECO:0000313" key="9">
    <source>
        <dbReference type="Proteomes" id="UP000578686"/>
    </source>
</evidence>
<dbReference type="Pfam" id="PF06271">
    <property type="entry name" value="RDD"/>
    <property type="match status" value="1"/>
</dbReference>
<feature type="region of interest" description="Disordered" evidence="5">
    <location>
        <begin position="243"/>
        <end position="267"/>
    </location>
</feature>
<keyword evidence="3 6" id="KW-1133">Transmembrane helix</keyword>
<dbReference type="PANTHER" id="PTHR38480:SF1">
    <property type="entry name" value="SLR0254 PROTEIN"/>
    <property type="match status" value="1"/>
</dbReference>
<protein>
    <submittedName>
        <fullName evidence="8">RDD family protein</fullName>
    </submittedName>
</protein>
<feature type="transmembrane region" description="Helical" evidence="6">
    <location>
        <begin position="54"/>
        <end position="75"/>
    </location>
</feature>
<reference evidence="8 9" key="1">
    <citation type="submission" date="2020-03" db="EMBL/GenBank/DDBJ databases">
        <title>Draft genome of Streptomyces sp. ventii, isolated from the Axial Seamount in the Pacific Ocean, and resequencing of the two type strains Streptomyces lonarensis strain NCL 716 and Streptomyces bohaiensis strain 11A07.</title>
        <authorList>
            <person name="Loughran R.M."/>
            <person name="Pfannmuller K.M."/>
            <person name="Wasson B.J."/>
            <person name="Deadmond M.C."/>
            <person name="Paddock B.E."/>
            <person name="Koyack M.J."/>
            <person name="Gallegos D.A."/>
            <person name="Mitchell E.A."/>
            <person name="Ushijima B."/>
            <person name="Saw J.H."/>
            <person name="Mcphail K.L."/>
            <person name="Videau P."/>
        </authorList>
    </citation>
    <scope>NUCLEOTIDE SEQUENCE [LARGE SCALE GENOMIC DNA]</scope>
    <source>
        <strain evidence="8 9">NCL716</strain>
    </source>
</reference>
<evidence type="ECO:0000256" key="5">
    <source>
        <dbReference type="SAM" id="MobiDB-lite"/>
    </source>
</evidence>
<dbReference type="EMBL" id="JAAVJD010000414">
    <property type="protein sequence ID" value="NJQ08763.1"/>
    <property type="molecule type" value="Genomic_DNA"/>
</dbReference>
<organism evidence="8 9">
    <name type="scientific">Streptomyces lonarensis</name>
    <dbReference type="NCBI Taxonomy" id="700599"/>
    <lineage>
        <taxon>Bacteria</taxon>
        <taxon>Bacillati</taxon>
        <taxon>Actinomycetota</taxon>
        <taxon>Actinomycetes</taxon>
        <taxon>Kitasatosporales</taxon>
        <taxon>Streptomycetaceae</taxon>
        <taxon>Streptomyces</taxon>
    </lineage>
</organism>
<dbReference type="GO" id="GO:0016020">
    <property type="term" value="C:membrane"/>
    <property type="evidence" value="ECO:0007669"/>
    <property type="project" value="UniProtKB-SubCell"/>
</dbReference>
<feature type="transmembrane region" description="Helical" evidence="6">
    <location>
        <begin position="23"/>
        <end position="48"/>
    </location>
</feature>
<sequence>MSGLVTGDAVVLGLRPARLPSRAMAIAIDVVLVVGVYVLMSLLLSWSALGMGEAVLSAVEIATLVLMLIGVPVAVETLTRGRSLGKLALGLRVVRDDGGPVRFRHAFVRGLVGFVELFVTMGFVAMASSLVSPQGRRLGDVFAGTVVVRERIPVSRASLLPPPPPELAGRFAELDLSRVPEELWLAVRQLLVRLPKLEQRVAWSMSVRLAEDLSALVGTPPPEGMHPSAYLAAVAGERQRRDAQRAFGDRGPAATTGIRWSAPAPGTVAMPTAPEALREMTREGGSYESYYSSSPAAA</sequence>
<evidence type="ECO:0000256" key="1">
    <source>
        <dbReference type="ARBA" id="ARBA00004141"/>
    </source>
</evidence>
<evidence type="ECO:0000259" key="7">
    <source>
        <dbReference type="Pfam" id="PF06271"/>
    </source>
</evidence>
<proteinExistence type="predicted"/>
<feature type="transmembrane region" description="Helical" evidence="6">
    <location>
        <begin position="111"/>
        <end position="131"/>
    </location>
</feature>